<organism evidence="3 4">
    <name type="scientific">Stella humosa</name>
    <dbReference type="NCBI Taxonomy" id="94"/>
    <lineage>
        <taxon>Bacteria</taxon>
        <taxon>Pseudomonadati</taxon>
        <taxon>Pseudomonadota</taxon>
        <taxon>Alphaproteobacteria</taxon>
        <taxon>Rhodospirillales</taxon>
        <taxon>Stellaceae</taxon>
        <taxon>Stella</taxon>
    </lineage>
</organism>
<keyword evidence="4" id="KW-1185">Reference proteome</keyword>
<feature type="domain" description="FAD dependent oxidoreductase" evidence="2">
    <location>
        <begin position="33"/>
        <end position="384"/>
    </location>
</feature>
<dbReference type="SUPFAM" id="SSF51905">
    <property type="entry name" value="FAD/NAD(P)-binding domain"/>
    <property type="match status" value="1"/>
</dbReference>
<dbReference type="RefSeq" id="WP_123693621.1">
    <property type="nucleotide sequence ID" value="NZ_AP019700.1"/>
</dbReference>
<dbReference type="Proteomes" id="UP000278222">
    <property type="component" value="Unassembled WGS sequence"/>
</dbReference>
<dbReference type="GO" id="GO:0005737">
    <property type="term" value="C:cytoplasm"/>
    <property type="evidence" value="ECO:0007669"/>
    <property type="project" value="TreeGrafter"/>
</dbReference>
<dbReference type="PANTHER" id="PTHR13847:SF281">
    <property type="entry name" value="FAD DEPENDENT OXIDOREDUCTASE DOMAIN-CONTAINING PROTEIN"/>
    <property type="match status" value="1"/>
</dbReference>
<dbReference type="PANTHER" id="PTHR13847">
    <property type="entry name" value="SARCOSINE DEHYDROGENASE-RELATED"/>
    <property type="match status" value="1"/>
</dbReference>
<dbReference type="Gene3D" id="3.50.50.60">
    <property type="entry name" value="FAD/NAD(P)-binding domain"/>
    <property type="match status" value="1"/>
</dbReference>
<evidence type="ECO:0000313" key="3">
    <source>
        <dbReference type="EMBL" id="ROP83785.1"/>
    </source>
</evidence>
<evidence type="ECO:0000259" key="2">
    <source>
        <dbReference type="Pfam" id="PF01266"/>
    </source>
</evidence>
<sequence length="431" mass="45315">MDGAALLGRGSLWSATATPGPELPALEDAVTADVAIVGGGFTGLSTALHLAERGVRAVVVEAREIGEGASGLNGGQVIPGLKRSREELAQRFGAERAERMVALGDGAAARVYDLIARHGIDCGLERNGWFRGAHSPMAMAYLEKTHKEMAARGIDAVLVDRAGTERMLGTDQYVGGLHDRRAGAIQPLSYVRGLARAAVAQGATIFARSPVTGLKPQDGKWRVTAGRGSVTAGQVLLATGAYTDRLWPGLAQTFIGVQSAQMATDPLSSNLRASILPCRAVVSDTRKLSNYFRVDATGRLVMGGRGPLGDTPSPSTLAAIARAAERRFPMLGKITWKHAWCGRIDMTLDEMPRIHRPAPGLWTVVGYNGRGIALASTMGAVMADKLAGGSDPALDFPDTPLATVPFHAFRGPGVAGAIAWYKFRDALGFAA</sequence>
<proteinExistence type="predicted"/>
<evidence type="ECO:0000313" key="4">
    <source>
        <dbReference type="Proteomes" id="UP000278222"/>
    </source>
</evidence>
<dbReference type="OrthoDB" id="9806601at2"/>
<dbReference type="GO" id="GO:0016491">
    <property type="term" value="F:oxidoreductase activity"/>
    <property type="evidence" value="ECO:0007669"/>
    <property type="project" value="UniProtKB-KW"/>
</dbReference>
<dbReference type="Pfam" id="PF01266">
    <property type="entry name" value="DAO"/>
    <property type="match status" value="1"/>
</dbReference>
<keyword evidence="1" id="KW-0560">Oxidoreductase</keyword>
<dbReference type="InterPro" id="IPR006076">
    <property type="entry name" value="FAD-dep_OxRdtase"/>
</dbReference>
<reference evidence="3 4" key="1">
    <citation type="submission" date="2018-11" db="EMBL/GenBank/DDBJ databases">
        <title>Genomic Encyclopedia of Type Strains, Phase IV (KMG-IV): sequencing the most valuable type-strain genomes for metagenomic binning, comparative biology and taxonomic classification.</title>
        <authorList>
            <person name="Goeker M."/>
        </authorList>
    </citation>
    <scope>NUCLEOTIDE SEQUENCE [LARGE SCALE GENOMIC DNA]</scope>
    <source>
        <strain evidence="3 4">DSM 5900</strain>
    </source>
</reference>
<accession>A0A3N1L2Z7</accession>
<evidence type="ECO:0000256" key="1">
    <source>
        <dbReference type="ARBA" id="ARBA00023002"/>
    </source>
</evidence>
<protein>
    <submittedName>
        <fullName evidence="3">Glycine/D-amino acid oxidase-like deaminating enzyme</fullName>
    </submittedName>
</protein>
<gene>
    <name evidence="3" type="ORF">EDC65_4434</name>
</gene>
<name>A0A3N1L2Z7_9PROT</name>
<dbReference type="InterPro" id="IPR036188">
    <property type="entry name" value="FAD/NAD-bd_sf"/>
</dbReference>
<dbReference type="AlphaFoldDB" id="A0A3N1L2Z7"/>
<dbReference type="EMBL" id="RJKX01000016">
    <property type="protein sequence ID" value="ROP83785.1"/>
    <property type="molecule type" value="Genomic_DNA"/>
</dbReference>
<dbReference type="Gene3D" id="3.30.9.10">
    <property type="entry name" value="D-Amino Acid Oxidase, subunit A, domain 2"/>
    <property type="match status" value="1"/>
</dbReference>
<comment type="caution">
    <text evidence="3">The sequence shown here is derived from an EMBL/GenBank/DDBJ whole genome shotgun (WGS) entry which is preliminary data.</text>
</comment>